<feature type="transmembrane region" description="Helical" evidence="6">
    <location>
        <begin position="59"/>
        <end position="78"/>
    </location>
</feature>
<dbReference type="RefSeq" id="WP_108305662.1">
    <property type="nucleotide sequence ID" value="NZ_QAFW01000001.1"/>
</dbReference>
<dbReference type="PANTHER" id="PTHR33931:SF6">
    <property type="entry name" value="INTEGRAL MEMBRANE PROTEIN YXZK-RELATED"/>
    <property type="match status" value="1"/>
</dbReference>
<evidence type="ECO:0000313" key="7">
    <source>
        <dbReference type="EMBL" id="HJH10204.1"/>
    </source>
</evidence>
<comment type="caution">
    <text evidence="7">The sequence shown here is derived from an EMBL/GenBank/DDBJ whole genome shotgun (WGS) entry which is preliminary data.</text>
</comment>
<keyword evidence="4 6" id="KW-1133">Transmembrane helix</keyword>
<evidence type="ECO:0000256" key="5">
    <source>
        <dbReference type="ARBA" id="ARBA00023136"/>
    </source>
</evidence>
<sequence>MKVVRIVVQIAILYVFYMVGTWIVEQTGLPLPGSIIGLILLSICLHMKWLNVKAIKEGAGFLIGVMTIFFIPATVGIVEYPELLSGAGAKLIIAVMVSTIFAIYTTGLFSQYIERKTKKEEQL</sequence>
<feature type="transmembrane region" description="Helical" evidence="6">
    <location>
        <begin position="30"/>
        <end position="47"/>
    </location>
</feature>
<dbReference type="Pfam" id="PF03788">
    <property type="entry name" value="LrgA"/>
    <property type="match status" value="1"/>
</dbReference>
<reference evidence="7" key="1">
    <citation type="journal article" date="2021" name="PeerJ">
        <title>Extensive microbial diversity within the chicken gut microbiome revealed by metagenomics and culture.</title>
        <authorList>
            <person name="Gilroy R."/>
            <person name="Ravi A."/>
            <person name="Getino M."/>
            <person name="Pursley I."/>
            <person name="Horton D.L."/>
            <person name="Alikhan N.F."/>
            <person name="Baker D."/>
            <person name="Gharbi K."/>
            <person name="Hall N."/>
            <person name="Watson M."/>
            <person name="Adriaenssens E.M."/>
            <person name="Foster-Nyarko E."/>
            <person name="Jarju S."/>
            <person name="Secka A."/>
            <person name="Antonio M."/>
            <person name="Oren A."/>
            <person name="Chaudhuri R.R."/>
            <person name="La Ragione R."/>
            <person name="Hildebrand F."/>
            <person name="Pallen M.J."/>
        </authorList>
    </citation>
    <scope>NUCLEOTIDE SEQUENCE</scope>
    <source>
        <strain evidence="7">CHK160-4876</strain>
    </source>
</reference>
<keyword evidence="2" id="KW-1003">Cell membrane</keyword>
<comment type="subcellular location">
    <subcellularLocation>
        <location evidence="1">Cell membrane</location>
        <topology evidence="1">Multi-pass membrane protein</topology>
    </subcellularLocation>
</comment>
<dbReference type="PANTHER" id="PTHR33931">
    <property type="entry name" value="HOLIN-LIKE PROTEIN CIDA-RELATED"/>
    <property type="match status" value="1"/>
</dbReference>
<organism evidence="7 8">
    <name type="scientific">Metalysinibacillus jejuensis</name>
    <dbReference type="NCBI Taxonomy" id="914327"/>
    <lineage>
        <taxon>Bacteria</taxon>
        <taxon>Bacillati</taxon>
        <taxon>Bacillota</taxon>
        <taxon>Bacilli</taxon>
        <taxon>Bacillales</taxon>
        <taxon>Caryophanaceae</taxon>
        <taxon>Metalysinibacillus</taxon>
    </lineage>
</organism>
<dbReference type="EMBL" id="DYTV01000009">
    <property type="protein sequence ID" value="HJH10204.1"/>
    <property type="molecule type" value="Genomic_DNA"/>
</dbReference>
<evidence type="ECO:0000256" key="4">
    <source>
        <dbReference type="ARBA" id="ARBA00022989"/>
    </source>
</evidence>
<keyword evidence="3 6" id="KW-0812">Transmembrane</keyword>
<dbReference type="Proteomes" id="UP000700212">
    <property type="component" value="Unassembled WGS sequence"/>
</dbReference>
<dbReference type="NCBIfam" id="NF002460">
    <property type="entry name" value="PRK01658.1"/>
    <property type="match status" value="1"/>
</dbReference>
<dbReference type="AlphaFoldDB" id="A0A921T4Q6"/>
<gene>
    <name evidence="7" type="ORF">K8V30_00685</name>
</gene>
<evidence type="ECO:0000256" key="1">
    <source>
        <dbReference type="ARBA" id="ARBA00004651"/>
    </source>
</evidence>
<dbReference type="OrthoDB" id="3176438at2"/>
<keyword evidence="5 6" id="KW-0472">Membrane</keyword>
<proteinExistence type="predicted"/>
<evidence type="ECO:0000256" key="2">
    <source>
        <dbReference type="ARBA" id="ARBA00022475"/>
    </source>
</evidence>
<feature type="transmembrane region" description="Helical" evidence="6">
    <location>
        <begin position="90"/>
        <end position="109"/>
    </location>
</feature>
<reference evidence="7" key="2">
    <citation type="submission" date="2021-09" db="EMBL/GenBank/DDBJ databases">
        <authorList>
            <person name="Gilroy R."/>
        </authorList>
    </citation>
    <scope>NUCLEOTIDE SEQUENCE</scope>
    <source>
        <strain evidence="7">CHK160-4876</strain>
    </source>
</reference>
<dbReference type="InterPro" id="IPR005538">
    <property type="entry name" value="LrgA/CidA"/>
</dbReference>
<feature type="transmembrane region" description="Helical" evidence="6">
    <location>
        <begin position="7"/>
        <end position="24"/>
    </location>
</feature>
<dbReference type="GO" id="GO:0005886">
    <property type="term" value="C:plasma membrane"/>
    <property type="evidence" value="ECO:0007669"/>
    <property type="project" value="UniProtKB-SubCell"/>
</dbReference>
<accession>A0A921T4Q6</accession>
<evidence type="ECO:0000256" key="6">
    <source>
        <dbReference type="SAM" id="Phobius"/>
    </source>
</evidence>
<evidence type="ECO:0000313" key="8">
    <source>
        <dbReference type="Proteomes" id="UP000700212"/>
    </source>
</evidence>
<evidence type="ECO:0000256" key="3">
    <source>
        <dbReference type="ARBA" id="ARBA00022692"/>
    </source>
</evidence>
<protein>
    <submittedName>
        <fullName evidence="7">CidA/LrgA family protein</fullName>
    </submittedName>
</protein>
<name>A0A921T4Q6_9BACL</name>